<comment type="function">
    <text evidence="14 19">Joins adenosylcobinamide-GDP and alpha-ribazole to generate adenosylcobalamin (Ado-cobalamin). Also synthesizes adenosylcobalamin 5'-phosphate from adenosylcobinamide-GDP and alpha-ribazole 5'-phosphate.</text>
</comment>
<evidence type="ECO:0000313" key="21">
    <source>
        <dbReference type="Proteomes" id="UP000198356"/>
    </source>
</evidence>
<comment type="catalytic activity">
    <reaction evidence="18 19">
        <text>alpha-ribazole 5'-phosphate + adenosylcob(III)inamide-GDP = adenosylcob(III)alamin 5'-phosphate + GMP + H(+)</text>
        <dbReference type="Rhea" id="RHEA:23560"/>
        <dbReference type="ChEBI" id="CHEBI:15378"/>
        <dbReference type="ChEBI" id="CHEBI:57918"/>
        <dbReference type="ChEBI" id="CHEBI:58115"/>
        <dbReference type="ChEBI" id="CHEBI:60487"/>
        <dbReference type="ChEBI" id="CHEBI:60493"/>
        <dbReference type="EC" id="2.7.8.26"/>
    </reaction>
</comment>
<evidence type="ECO:0000256" key="6">
    <source>
        <dbReference type="ARBA" id="ARBA00015850"/>
    </source>
</evidence>
<dbReference type="GO" id="GO:0005886">
    <property type="term" value="C:plasma membrane"/>
    <property type="evidence" value="ECO:0007669"/>
    <property type="project" value="UniProtKB-SubCell"/>
</dbReference>
<keyword evidence="8 19" id="KW-0169">Cobalamin biosynthesis</keyword>
<dbReference type="AlphaFoldDB" id="A0A239IMS0"/>
<evidence type="ECO:0000313" key="20">
    <source>
        <dbReference type="EMBL" id="SNS94518.1"/>
    </source>
</evidence>
<protein>
    <recommendedName>
        <fullName evidence="6 19">Adenosylcobinamide-GDP ribazoletransferase</fullName>
        <ecNumber evidence="5 19">2.7.8.26</ecNumber>
    </recommendedName>
    <alternativeName>
        <fullName evidence="16 19">Cobalamin synthase</fullName>
    </alternativeName>
    <alternativeName>
        <fullName evidence="15 19">Cobalamin-5'-phosphate synthase</fullName>
    </alternativeName>
</protein>
<feature type="transmembrane region" description="Helical" evidence="19">
    <location>
        <begin position="49"/>
        <end position="67"/>
    </location>
</feature>
<keyword evidence="11 19" id="KW-0460">Magnesium</keyword>
<comment type="subcellular location">
    <subcellularLocation>
        <location evidence="2 19">Cell membrane</location>
        <topology evidence="2 19">Multi-pass membrane protein</topology>
    </subcellularLocation>
</comment>
<comment type="pathway">
    <text evidence="3 19">Cofactor biosynthesis; adenosylcobalamin biosynthesis; adenosylcobalamin from cob(II)yrinate a,c-diamide: step 7/7.</text>
</comment>
<dbReference type="Proteomes" id="UP000198356">
    <property type="component" value="Unassembled WGS sequence"/>
</dbReference>
<dbReference type="GO" id="GO:0009236">
    <property type="term" value="P:cobalamin biosynthetic process"/>
    <property type="evidence" value="ECO:0007669"/>
    <property type="project" value="UniProtKB-UniRule"/>
</dbReference>
<accession>A0A239IMS0</accession>
<proteinExistence type="inferred from homology"/>
<feature type="transmembrane region" description="Helical" evidence="19">
    <location>
        <begin position="125"/>
        <end position="147"/>
    </location>
</feature>
<organism evidence="20 21">
    <name type="scientific">Granulicella rosea</name>
    <dbReference type="NCBI Taxonomy" id="474952"/>
    <lineage>
        <taxon>Bacteria</taxon>
        <taxon>Pseudomonadati</taxon>
        <taxon>Acidobacteriota</taxon>
        <taxon>Terriglobia</taxon>
        <taxon>Terriglobales</taxon>
        <taxon>Acidobacteriaceae</taxon>
        <taxon>Granulicella</taxon>
    </lineage>
</organism>
<dbReference type="EMBL" id="FZOU01000003">
    <property type="protein sequence ID" value="SNS94518.1"/>
    <property type="molecule type" value="Genomic_DNA"/>
</dbReference>
<evidence type="ECO:0000256" key="16">
    <source>
        <dbReference type="ARBA" id="ARBA00032853"/>
    </source>
</evidence>
<feature type="transmembrane region" description="Helical" evidence="19">
    <location>
        <begin position="216"/>
        <end position="234"/>
    </location>
</feature>
<evidence type="ECO:0000256" key="10">
    <source>
        <dbReference type="ARBA" id="ARBA00022692"/>
    </source>
</evidence>
<evidence type="ECO:0000256" key="17">
    <source>
        <dbReference type="ARBA" id="ARBA00048623"/>
    </source>
</evidence>
<evidence type="ECO:0000256" key="9">
    <source>
        <dbReference type="ARBA" id="ARBA00022679"/>
    </source>
</evidence>
<evidence type="ECO:0000256" key="8">
    <source>
        <dbReference type="ARBA" id="ARBA00022573"/>
    </source>
</evidence>
<comment type="similarity">
    <text evidence="4 19">Belongs to the CobS family.</text>
</comment>
<dbReference type="HAMAP" id="MF_00719">
    <property type="entry name" value="CobS"/>
    <property type="match status" value="1"/>
</dbReference>
<evidence type="ECO:0000256" key="7">
    <source>
        <dbReference type="ARBA" id="ARBA00022475"/>
    </source>
</evidence>
<dbReference type="GO" id="GO:0008818">
    <property type="term" value="F:cobalamin 5'-phosphate synthase activity"/>
    <property type="evidence" value="ECO:0007669"/>
    <property type="project" value="UniProtKB-UniRule"/>
</dbReference>
<evidence type="ECO:0000256" key="18">
    <source>
        <dbReference type="ARBA" id="ARBA00049504"/>
    </source>
</evidence>
<evidence type="ECO:0000256" key="12">
    <source>
        <dbReference type="ARBA" id="ARBA00022989"/>
    </source>
</evidence>
<dbReference type="PANTHER" id="PTHR34148">
    <property type="entry name" value="ADENOSYLCOBINAMIDE-GDP RIBAZOLETRANSFERASE"/>
    <property type="match status" value="1"/>
</dbReference>
<keyword evidence="12 19" id="KW-1133">Transmembrane helix</keyword>
<dbReference type="UniPathway" id="UPA00148">
    <property type="reaction ID" value="UER00238"/>
</dbReference>
<keyword evidence="21" id="KW-1185">Reference proteome</keyword>
<comment type="cofactor">
    <cofactor evidence="1 19">
        <name>Mg(2+)</name>
        <dbReference type="ChEBI" id="CHEBI:18420"/>
    </cofactor>
</comment>
<keyword evidence="13 19" id="KW-0472">Membrane</keyword>
<dbReference type="PANTHER" id="PTHR34148:SF1">
    <property type="entry name" value="ADENOSYLCOBINAMIDE-GDP RIBAZOLETRANSFERASE"/>
    <property type="match status" value="1"/>
</dbReference>
<evidence type="ECO:0000256" key="1">
    <source>
        <dbReference type="ARBA" id="ARBA00001946"/>
    </source>
</evidence>
<evidence type="ECO:0000256" key="11">
    <source>
        <dbReference type="ARBA" id="ARBA00022842"/>
    </source>
</evidence>
<keyword evidence="7 19" id="KW-1003">Cell membrane</keyword>
<evidence type="ECO:0000256" key="2">
    <source>
        <dbReference type="ARBA" id="ARBA00004651"/>
    </source>
</evidence>
<dbReference type="InterPro" id="IPR003805">
    <property type="entry name" value="CobS"/>
</dbReference>
<evidence type="ECO:0000256" key="3">
    <source>
        <dbReference type="ARBA" id="ARBA00004663"/>
    </source>
</evidence>
<keyword evidence="9 19" id="KW-0808">Transferase</keyword>
<gene>
    <name evidence="19" type="primary">cobS</name>
    <name evidence="20" type="ORF">SAMN05421770_103174</name>
</gene>
<reference evidence="20 21" key="1">
    <citation type="submission" date="2017-06" db="EMBL/GenBank/DDBJ databases">
        <authorList>
            <person name="Kim H.J."/>
            <person name="Triplett B.A."/>
        </authorList>
    </citation>
    <scope>NUCLEOTIDE SEQUENCE [LARGE SCALE GENOMIC DNA]</scope>
    <source>
        <strain evidence="20 21">DSM 18704</strain>
    </source>
</reference>
<keyword evidence="10 19" id="KW-0812">Transmembrane</keyword>
<dbReference type="Pfam" id="PF02654">
    <property type="entry name" value="CobS"/>
    <property type="match status" value="1"/>
</dbReference>
<evidence type="ECO:0000256" key="15">
    <source>
        <dbReference type="ARBA" id="ARBA00032605"/>
    </source>
</evidence>
<sequence>MTASQTRTPRVSPLRHGLSLWHDLLSATQFLTRIPVPSPPYDEGSLSRAVKFFPIVGLVVGVLAAVLHRIFALHLSRPAAASLTLTFLVLITGCFHEDALADVADGFGGGWHREQVLAILKDSRIGAYGGAALALSLLARLTLIASLPLAHVAQYLIAAHVLCRWTTLPLSYLMADARAGAQGQGSRIAKLTTAGTLVFGTVTAFAIAIYALRMQAAAPILAAIAVTALSGLYYRRRIQGVTGDCFGATNQLTEIAVYLCGAWVL</sequence>
<comment type="catalytic activity">
    <reaction evidence="17 19">
        <text>alpha-ribazole + adenosylcob(III)inamide-GDP = adenosylcob(III)alamin + GMP + H(+)</text>
        <dbReference type="Rhea" id="RHEA:16049"/>
        <dbReference type="ChEBI" id="CHEBI:10329"/>
        <dbReference type="ChEBI" id="CHEBI:15378"/>
        <dbReference type="ChEBI" id="CHEBI:18408"/>
        <dbReference type="ChEBI" id="CHEBI:58115"/>
        <dbReference type="ChEBI" id="CHEBI:60487"/>
        <dbReference type="EC" id="2.7.8.26"/>
    </reaction>
</comment>
<name>A0A239IMS0_9BACT</name>
<evidence type="ECO:0000256" key="5">
    <source>
        <dbReference type="ARBA" id="ARBA00013200"/>
    </source>
</evidence>
<evidence type="ECO:0000256" key="14">
    <source>
        <dbReference type="ARBA" id="ARBA00025228"/>
    </source>
</evidence>
<dbReference type="GO" id="GO:0051073">
    <property type="term" value="F:adenosylcobinamide-GDP ribazoletransferase activity"/>
    <property type="evidence" value="ECO:0007669"/>
    <property type="project" value="UniProtKB-UniRule"/>
</dbReference>
<dbReference type="NCBIfam" id="TIGR00317">
    <property type="entry name" value="cobS"/>
    <property type="match status" value="1"/>
</dbReference>
<feature type="transmembrane region" description="Helical" evidence="19">
    <location>
        <begin position="187"/>
        <end position="210"/>
    </location>
</feature>
<evidence type="ECO:0000256" key="19">
    <source>
        <dbReference type="HAMAP-Rule" id="MF_00719"/>
    </source>
</evidence>
<evidence type="ECO:0000256" key="13">
    <source>
        <dbReference type="ARBA" id="ARBA00023136"/>
    </source>
</evidence>
<dbReference type="EC" id="2.7.8.26" evidence="5 19"/>
<evidence type="ECO:0000256" key="4">
    <source>
        <dbReference type="ARBA" id="ARBA00010561"/>
    </source>
</evidence>